<dbReference type="GO" id="GO:0006367">
    <property type="term" value="P:transcription initiation at RNA polymerase II promoter"/>
    <property type="evidence" value="ECO:0007669"/>
    <property type="project" value="InterPro"/>
</dbReference>
<dbReference type="STRING" id="456320.Mvol_1395"/>
<dbReference type="GO" id="GO:0003677">
    <property type="term" value="F:DNA binding"/>
    <property type="evidence" value="ECO:0007669"/>
    <property type="project" value="UniProtKB-KW"/>
</dbReference>
<dbReference type="GO" id="GO:0006355">
    <property type="term" value="P:regulation of DNA-templated transcription"/>
    <property type="evidence" value="ECO:0007669"/>
    <property type="project" value="UniProtKB-UniRule"/>
</dbReference>
<comment type="function">
    <text evidence="4">Transcription factor that plays a role in the activation of archaeal genes transcribed by RNA polymerase. Facilitates transcription initiation by enhancing TATA-box recognition by TATA-box-binding protein (Tbp), and transcription factor B (Tfb) and RNA polymerase recruitment. Not absolutely required for transcription in vitro, but particularly important in cases where Tbp or Tfb function is not optimal. It dynamically alters the nucleic acid-binding properties of RNA polymerases by stabilizing the initiation complex and destabilizing elongation complexes. Seems to translocate with the RNA polymerase following initiation and acts by binding to the non template strand of the transcription bubble in elongation complexes.</text>
</comment>
<comment type="similarity">
    <text evidence="4">Belongs to the TFE family.</text>
</comment>
<evidence type="ECO:0000256" key="5">
    <source>
        <dbReference type="NCBIfam" id="TIGR00373"/>
    </source>
</evidence>
<comment type="subunit">
    <text evidence="4">Monomer. Interaction with RNA polymerase subunits RpoF and RpoE is necessary for Tfe stimulatory transcription activity. Able to interact with Tbp and RNA polymerase in the absence of DNA promoter. Interacts both with the preinitiation and elongation complexes.</text>
</comment>
<dbReference type="PANTHER" id="PTHR13097:SF7">
    <property type="entry name" value="GENERAL TRANSCRIPTION FACTOR IIE SUBUNIT 1"/>
    <property type="match status" value="1"/>
</dbReference>
<dbReference type="SUPFAM" id="SSF46785">
    <property type="entry name" value="Winged helix' DNA-binding domain"/>
    <property type="match status" value="1"/>
</dbReference>
<evidence type="ECO:0000313" key="7">
    <source>
        <dbReference type="EMBL" id="ADI37051.1"/>
    </source>
</evidence>
<dbReference type="PANTHER" id="PTHR13097">
    <property type="entry name" value="TRANSCRIPTION INITIATION FACTOR IIE, ALPHA SUBUNIT"/>
    <property type="match status" value="1"/>
</dbReference>
<dbReference type="SMART" id="SM00531">
    <property type="entry name" value="TFIIE"/>
    <property type="match status" value="1"/>
</dbReference>
<dbReference type="FunCoup" id="D7DV91">
    <property type="interactions" value="7"/>
</dbReference>
<dbReference type="InterPro" id="IPR002853">
    <property type="entry name" value="TFIIE_asu"/>
</dbReference>
<evidence type="ECO:0000256" key="3">
    <source>
        <dbReference type="ARBA" id="ARBA00023163"/>
    </source>
</evidence>
<dbReference type="PIRSF" id="PIRSF006373">
    <property type="entry name" value="TF_E_archaea"/>
    <property type="match status" value="1"/>
</dbReference>
<dbReference type="NCBIfam" id="TIGR00373">
    <property type="entry name" value="transcription factor E"/>
    <property type="match status" value="1"/>
</dbReference>
<dbReference type="eggNOG" id="arCOG04270">
    <property type="taxonomic scope" value="Archaea"/>
</dbReference>
<dbReference type="InterPro" id="IPR036388">
    <property type="entry name" value="WH-like_DNA-bd_sf"/>
</dbReference>
<dbReference type="InterPro" id="IPR039997">
    <property type="entry name" value="TFE"/>
</dbReference>
<dbReference type="EMBL" id="CP002057">
    <property type="protein sequence ID" value="ADI37051.1"/>
    <property type="molecule type" value="Genomic_DNA"/>
</dbReference>
<evidence type="ECO:0000256" key="1">
    <source>
        <dbReference type="ARBA" id="ARBA00023015"/>
    </source>
</evidence>
<keyword evidence="2 4" id="KW-0238">DNA-binding</keyword>
<dbReference type="HOGENOM" id="CLU_100097_0_0_2"/>
<dbReference type="Proteomes" id="UP000007722">
    <property type="component" value="Chromosome"/>
</dbReference>
<dbReference type="NCBIfam" id="NF004910">
    <property type="entry name" value="PRK06266.1"/>
    <property type="match status" value="1"/>
</dbReference>
<evidence type="ECO:0000256" key="4">
    <source>
        <dbReference type="HAMAP-Rule" id="MF_01909"/>
    </source>
</evidence>
<dbReference type="Gene3D" id="1.10.10.10">
    <property type="entry name" value="Winged helix-like DNA-binding domain superfamily/Winged helix DNA-binding domain"/>
    <property type="match status" value="1"/>
</dbReference>
<comment type="domain">
    <text evidence="4">The winged helix domain is involved in binding to DNA in the preinitiation complex.</text>
</comment>
<evidence type="ECO:0000259" key="6">
    <source>
        <dbReference type="PROSITE" id="PS51344"/>
    </source>
</evidence>
<accession>D7DV91</accession>
<keyword evidence="3 4" id="KW-0804">Transcription</keyword>
<reference evidence="7 8" key="1">
    <citation type="submission" date="2010-05" db="EMBL/GenBank/DDBJ databases">
        <title>Complete sequence of Methanococcus voltae A3.</title>
        <authorList>
            <consortium name="US DOE Joint Genome Institute"/>
            <person name="Lucas S."/>
            <person name="Copeland A."/>
            <person name="Lapidus A."/>
            <person name="Cheng J.-F."/>
            <person name="Bruce D."/>
            <person name="Goodwin L."/>
            <person name="Pitluck S."/>
            <person name="Lowry S."/>
            <person name="Clum A."/>
            <person name="Land M."/>
            <person name="Hauser L."/>
            <person name="Kyrpides N."/>
            <person name="Mikhailova N."/>
            <person name="Whitman W.B."/>
            <person name="Woyke T."/>
        </authorList>
    </citation>
    <scope>NUCLEOTIDE SEQUENCE [LARGE SCALE GENOMIC DNA]</scope>
    <source>
        <strain evidence="8">ATCC BAA-1334 / A3</strain>
    </source>
</reference>
<sequence>MKYDKDDMYVMLENPLVQQVLFEVMDEDMMGFDVLSILIDLGEVTDDEISRQLDVKLNNIRKILYRLYEARLVNYNREKDEETNWYTYTWMPALEKLPGLVKKKMEKLITTLKDQLSMEEDNLFFYCQECEIKFTFEDAMDNSFKCPQCDGTLYEYDNKDDILNIKNQIIYLEKEYTLNSLFS</sequence>
<dbReference type="PROSITE" id="PS51344">
    <property type="entry name" value="HTH_TFE_IIE"/>
    <property type="match status" value="1"/>
</dbReference>
<dbReference type="InterPro" id="IPR017919">
    <property type="entry name" value="TFIIE/TFIIEa_HTH"/>
</dbReference>
<name>D7DV91_METV3</name>
<protein>
    <recommendedName>
        <fullName evidence="4 5">Transcription factor E</fullName>
        <shortName evidence="4">TFE</shortName>
    </recommendedName>
    <alternativeName>
        <fullName evidence="4">TFIIE subunit alpha homolog</fullName>
    </alternativeName>
    <alternativeName>
        <fullName evidence="4">Transcription initiation factor TFIIE</fullName>
    </alternativeName>
</protein>
<dbReference type="KEGG" id="mvo:Mvol_1395"/>
<dbReference type="InParanoid" id="D7DV91"/>
<keyword evidence="1 4" id="KW-0805">Transcription regulation</keyword>
<keyword evidence="8" id="KW-1185">Reference proteome</keyword>
<evidence type="ECO:0000256" key="2">
    <source>
        <dbReference type="ARBA" id="ARBA00023125"/>
    </source>
</evidence>
<dbReference type="InterPro" id="IPR036390">
    <property type="entry name" value="WH_DNA-bd_sf"/>
</dbReference>
<dbReference type="OrthoDB" id="5935at2157"/>
<evidence type="ECO:0000313" key="8">
    <source>
        <dbReference type="Proteomes" id="UP000007722"/>
    </source>
</evidence>
<dbReference type="Pfam" id="PF02002">
    <property type="entry name" value="TFIIE_alpha"/>
    <property type="match status" value="1"/>
</dbReference>
<feature type="domain" description="HTH TFE/IIEalpha-type" evidence="6">
    <location>
        <begin position="13"/>
        <end position="98"/>
    </location>
</feature>
<dbReference type="InterPro" id="IPR024550">
    <property type="entry name" value="TFIIEa/SarR/Rpc3_HTH_dom"/>
</dbReference>
<gene>
    <name evidence="4" type="primary">tfe</name>
    <name evidence="7" type="ordered locus">Mvol_1395</name>
</gene>
<organism evidence="7 8">
    <name type="scientific">Methanococcus voltae (strain ATCC BAA-1334 / A3)</name>
    <dbReference type="NCBI Taxonomy" id="456320"/>
    <lineage>
        <taxon>Archaea</taxon>
        <taxon>Methanobacteriati</taxon>
        <taxon>Methanobacteriota</taxon>
        <taxon>Methanomada group</taxon>
        <taxon>Methanococci</taxon>
        <taxon>Methanococcales</taxon>
        <taxon>Methanococcaceae</taxon>
        <taxon>Methanococcus</taxon>
    </lineage>
</organism>
<proteinExistence type="inferred from homology"/>
<dbReference type="HAMAP" id="MF_01909">
    <property type="entry name" value="TFE_arch"/>
    <property type="match status" value="1"/>
</dbReference>
<dbReference type="AlphaFoldDB" id="D7DV91"/>
<dbReference type="InterPro" id="IPR016481">
    <property type="entry name" value="TF_E_archaea"/>
</dbReference>